<protein>
    <submittedName>
        <fullName evidence="1">Predicted Fe-S protein YdhL, DUF1289 family</fullName>
    </submittedName>
</protein>
<dbReference type="InterPro" id="IPR010710">
    <property type="entry name" value="DUF1289"/>
</dbReference>
<dbReference type="AlphaFoldDB" id="A0A1H5A6B0"/>
<organism evidence="1 2">
    <name type="scientific">Pseudomonas saponiphila</name>
    <dbReference type="NCBI Taxonomy" id="556534"/>
    <lineage>
        <taxon>Bacteria</taxon>
        <taxon>Pseudomonadati</taxon>
        <taxon>Pseudomonadota</taxon>
        <taxon>Gammaproteobacteria</taxon>
        <taxon>Pseudomonadales</taxon>
        <taxon>Pseudomonadaceae</taxon>
        <taxon>Pseudomonas</taxon>
    </lineage>
</organism>
<gene>
    <name evidence="1" type="ORF">SAMN05216178_7011</name>
</gene>
<reference evidence="2" key="1">
    <citation type="submission" date="2016-10" db="EMBL/GenBank/DDBJ databases">
        <authorList>
            <person name="Varghese N."/>
            <person name="Submissions S."/>
        </authorList>
    </citation>
    <scope>NUCLEOTIDE SEQUENCE [LARGE SCALE GENOMIC DNA]</scope>
    <source>
        <strain evidence="2">DSM 9751</strain>
    </source>
</reference>
<sequence length="81" mass="8730">MSILGNRNQPEANPCAGRCTQSVGDYVCATCGRTVEETRDWNALSVEERIRIKAQAKARLAAIRNGAHPSDKALFTNAAIA</sequence>
<evidence type="ECO:0000313" key="1">
    <source>
        <dbReference type="EMBL" id="SED38006.1"/>
    </source>
</evidence>
<evidence type="ECO:0000313" key="2">
    <source>
        <dbReference type="Proteomes" id="UP000198982"/>
    </source>
</evidence>
<keyword evidence="2" id="KW-1185">Reference proteome</keyword>
<dbReference type="EMBL" id="FNTJ01000003">
    <property type="protein sequence ID" value="SED38006.1"/>
    <property type="molecule type" value="Genomic_DNA"/>
</dbReference>
<dbReference type="Proteomes" id="UP000198982">
    <property type="component" value="Unassembled WGS sequence"/>
</dbReference>
<dbReference type="Pfam" id="PF06945">
    <property type="entry name" value="DUF1289"/>
    <property type="match status" value="1"/>
</dbReference>
<name>A0A1H5A6B0_9PSED</name>
<dbReference type="RefSeq" id="WP_092320960.1">
    <property type="nucleotide sequence ID" value="NZ_FNTJ01000003.1"/>
</dbReference>
<proteinExistence type="predicted"/>
<accession>A0A1H5A6B0</accession>